<dbReference type="GO" id="GO:0005200">
    <property type="term" value="F:structural constituent of cytoskeleton"/>
    <property type="evidence" value="ECO:0007669"/>
    <property type="project" value="InterPro"/>
</dbReference>
<keyword evidence="3" id="KW-0963">Cytoplasm</keyword>
<evidence type="ECO:0000256" key="4">
    <source>
        <dbReference type="ARBA" id="ARBA00022701"/>
    </source>
</evidence>
<feature type="coiled-coil region" evidence="7">
    <location>
        <begin position="359"/>
        <end position="422"/>
    </location>
</feature>
<evidence type="ECO:0000256" key="6">
    <source>
        <dbReference type="ARBA" id="ARBA00023212"/>
    </source>
</evidence>
<protein>
    <submittedName>
        <fullName evidence="8">SF-assemblin, putative</fullName>
    </submittedName>
</protein>
<evidence type="ECO:0000256" key="5">
    <source>
        <dbReference type="ARBA" id="ARBA00023054"/>
    </source>
</evidence>
<evidence type="ECO:0000256" key="3">
    <source>
        <dbReference type="ARBA" id="ARBA00022490"/>
    </source>
</evidence>
<keyword evidence="6" id="KW-0206">Cytoskeleton</keyword>
<accession>A0A1C6YII2</accession>
<sequence>MFDKKEDLINSKNNDEFFKKTYDNLSKYSRKGSENSFDKRENNSISCSYEKNNIEDSTVDNFLGINNHNNINSHKNYSNFSKFRNNSSANNIYYDNLFKKRNKKNKLKKTYIRNISDDIKSNRSSDISNTIESNIGSTTDSNIGSTISNSGSKRSLSRNIFIDTNEENCIDINKNNSKEENKDIYNNTYKIDSHIEENKNEKKDRKTHEFSEVPSKNIYENNFNHSSSLRKNDISYYCGNNKTSKNTLDKNNNTNLKLNMSSINRVNSMNSVKCMTRVSSINNVCNMKNIKNSHSEVIYDDDNIFYKTNKMSSERTKVGKKTNLGCSLKKRNNMNYDNDNVMFSEIPRKSFDINEKCINNNTKIKIKRLCEKIEGFEKEIKNEIMQKKSVEKEKIYVIREAINKLEKNLNSEIKKRIEHNKNIQTIFSSEISKVQEKIENVVNDKVNEIQNAIKVLNDKINTISGNIENEKIKCIQNLEKKNNNIAKEFSNLQASFQQDKINNKEKENNICKKLEEIEKKSESKIANEKKIRDSKYQEIISYIEEIKRENKGKNENFQNFVLEEISTIKNGLVMESQAREAADDDIVQAVNHYTKALQDSLRLINSN</sequence>
<gene>
    <name evidence="8" type="ORF">PCHDS_000334300</name>
</gene>
<dbReference type="AlphaFoldDB" id="A0A1C6YII2"/>
<proteinExistence type="inferred from homology"/>
<evidence type="ECO:0000256" key="7">
    <source>
        <dbReference type="SAM" id="Coils"/>
    </source>
</evidence>
<comment type="similarity">
    <text evidence="2">Belongs to the SF-assemblin family.</text>
</comment>
<keyword evidence="4" id="KW-0493">Microtubule</keyword>
<evidence type="ECO:0000313" key="8">
    <source>
        <dbReference type="EMBL" id="SCM23187.1"/>
    </source>
</evidence>
<dbReference type="Proteomes" id="UP000507536">
    <property type="component" value="Chromosome 12"/>
</dbReference>
<evidence type="ECO:0000256" key="1">
    <source>
        <dbReference type="ARBA" id="ARBA00004245"/>
    </source>
</evidence>
<dbReference type="PANTHER" id="PTHR40412:SF1">
    <property type="entry name" value="SF-ASSEMBLIN"/>
    <property type="match status" value="1"/>
</dbReference>
<evidence type="ECO:0000256" key="2">
    <source>
        <dbReference type="ARBA" id="ARBA00005678"/>
    </source>
</evidence>
<dbReference type="PANTHER" id="PTHR40412">
    <property type="entry name" value="SF-ASSEMBLIN"/>
    <property type="match status" value="1"/>
</dbReference>
<dbReference type="EMBL" id="LT608192">
    <property type="protein sequence ID" value="SCM23187.1"/>
    <property type="molecule type" value="Genomic_DNA"/>
</dbReference>
<dbReference type="Pfam" id="PF06705">
    <property type="entry name" value="SF-assemblin"/>
    <property type="match status" value="1"/>
</dbReference>
<dbReference type="PRINTS" id="PR01799">
    <property type="entry name" value="SFASSEMBLIN"/>
</dbReference>
<keyword evidence="5 7" id="KW-0175">Coiled coil</keyword>
<comment type="subcellular location">
    <subcellularLocation>
        <location evidence="1">Cytoplasm</location>
        <location evidence="1">Cytoskeleton</location>
    </subcellularLocation>
</comment>
<reference evidence="8 9" key="1">
    <citation type="submission" date="2016-08" db="EMBL/GenBank/DDBJ databases">
        <authorList>
            <consortium name="Pathogen Informatics"/>
        </authorList>
    </citation>
    <scope>NUCLEOTIDE SEQUENCE [LARGE SCALE GENOMIC DNA]</scope>
    <source>
        <strain evidence="8 9">DS</strain>
    </source>
</reference>
<organism evidence="8 9">
    <name type="scientific">Plasmodium chabaudi adami</name>
    <dbReference type="NCBI Taxonomy" id="5826"/>
    <lineage>
        <taxon>Eukaryota</taxon>
        <taxon>Sar</taxon>
        <taxon>Alveolata</taxon>
        <taxon>Apicomplexa</taxon>
        <taxon>Aconoidasida</taxon>
        <taxon>Haemosporida</taxon>
        <taxon>Plasmodiidae</taxon>
        <taxon>Plasmodium</taxon>
        <taxon>Plasmodium (Vinckeia)</taxon>
    </lineage>
</organism>
<evidence type="ECO:0000313" key="9">
    <source>
        <dbReference type="Proteomes" id="UP000507536"/>
    </source>
</evidence>
<dbReference type="GO" id="GO:0005874">
    <property type="term" value="C:microtubule"/>
    <property type="evidence" value="ECO:0007669"/>
    <property type="project" value="UniProtKB-KW"/>
</dbReference>
<name>A0A1C6YII2_PLACE</name>
<dbReference type="InterPro" id="IPR008374">
    <property type="entry name" value="SF_assemblin/giardin_b"/>
</dbReference>